<reference evidence="1 2" key="1">
    <citation type="journal article" date="2019" name="Environ. Microbiol.">
        <title>An active ?-lactamase is a part of an orchestrated cell wall stress resistance network of Bacillus subtilis and related rhizosphere species.</title>
        <authorList>
            <person name="Bucher T."/>
            <person name="Keren-Paz A."/>
            <person name="Hausser J."/>
            <person name="Olender T."/>
            <person name="Cytryn E."/>
            <person name="Kolodkin-Gal I."/>
        </authorList>
    </citation>
    <scope>NUCLEOTIDE SEQUENCE [LARGE SCALE GENOMIC DNA]</scope>
    <source>
        <strain evidence="1 2">I5</strain>
    </source>
</reference>
<comment type="caution">
    <text evidence="1">The sequence shown here is derived from an EMBL/GenBank/DDBJ whole genome shotgun (WGS) entry which is preliminary data.</text>
</comment>
<gene>
    <name evidence="1" type="ORF">FC699_36145</name>
</gene>
<evidence type="ECO:0000313" key="1">
    <source>
        <dbReference type="EMBL" id="TKI79254.1"/>
    </source>
</evidence>
<organism evidence="1 2">
    <name type="scientific">Bacillus wiedmannii</name>
    <dbReference type="NCBI Taxonomy" id="1890302"/>
    <lineage>
        <taxon>Bacteria</taxon>
        <taxon>Bacillati</taxon>
        <taxon>Bacillota</taxon>
        <taxon>Bacilli</taxon>
        <taxon>Bacillales</taxon>
        <taxon>Bacillaceae</taxon>
        <taxon>Bacillus</taxon>
        <taxon>Bacillus cereus group</taxon>
    </lineage>
</organism>
<evidence type="ECO:0000313" key="2">
    <source>
        <dbReference type="Proteomes" id="UP000305222"/>
    </source>
</evidence>
<dbReference type="EMBL" id="SZON01003637">
    <property type="protein sequence ID" value="TKI79254.1"/>
    <property type="molecule type" value="Genomic_DNA"/>
</dbReference>
<dbReference type="Proteomes" id="UP000305222">
    <property type="component" value="Unassembled WGS sequence"/>
</dbReference>
<dbReference type="AlphaFoldDB" id="A0A4U2ZVT7"/>
<proteinExistence type="predicted"/>
<sequence length="60" mass="6564">MDIPDFIPILGEYDVTLKGEYAVGSYGYKVNLGKETGGYVTTPNGYGGGFSFKFSKEQKE</sequence>
<accession>A0A4U2ZVT7</accession>
<protein>
    <submittedName>
        <fullName evidence="1">Uncharacterized protein</fullName>
    </submittedName>
</protein>
<name>A0A4U2ZVT7_9BACI</name>